<dbReference type="AlphaFoldDB" id="A0AA40D885"/>
<accession>A0AA40D885</accession>
<sequence length="220" mass="24488">MGSWPRFCVWFDQRCHHEIILLPLIAQIGPSVPDTHVCGASHRRLCPADTGNAPMAGSAQRLALEEIPDALERSEAHFLGRANWPLGSRGISGVHATQTMIRLRCHSRMASRFLSVVNPIQSCSACRLFDAPTRGEDARQGHPSWQEPPWVHHLLLEPQTVLVFPGACLPRRSGRQGYLNAYGLNQCCFRFVYVPCHSFLLVHLTSPWITFAPPPLSAVV</sequence>
<organism evidence="1 2">
    <name type="scientific">Cercophora samala</name>
    <dbReference type="NCBI Taxonomy" id="330535"/>
    <lineage>
        <taxon>Eukaryota</taxon>
        <taxon>Fungi</taxon>
        <taxon>Dikarya</taxon>
        <taxon>Ascomycota</taxon>
        <taxon>Pezizomycotina</taxon>
        <taxon>Sordariomycetes</taxon>
        <taxon>Sordariomycetidae</taxon>
        <taxon>Sordariales</taxon>
        <taxon>Lasiosphaeriaceae</taxon>
        <taxon>Cercophora</taxon>
    </lineage>
</organism>
<gene>
    <name evidence="1" type="ORF">QBC41DRAFT_23374</name>
</gene>
<reference evidence="1" key="1">
    <citation type="submission" date="2023-06" db="EMBL/GenBank/DDBJ databases">
        <title>Genome-scale phylogeny and comparative genomics of the fungal order Sordariales.</title>
        <authorList>
            <consortium name="Lawrence Berkeley National Laboratory"/>
            <person name="Hensen N."/>
            <person name="Bonometti L."/>
            <person name="Westerberg I."/>
            <person name="Brannstrom I.O."/>
            <person name="Guillou S."/>
            <person name="Cros-Aarteil S."/>
            <person name="Calhoun S."/>
            <person name="Haridas S."/>
            <person name="Kuo A."/>
            <person name="Mondo S."/>
            <person name="Pangilinan J."/>
            <person name="Riley R."/>
            <person name="Labutti K."/>
            <person name="Andreopoulos B."/>
            <person name="Lipzen A."/>
            <person name="Chen C."/>
            <person name="Yanf M."/>
            <person name="Daum C."/>
            <person name="Ng V."/>
            <person name="Clum A."/>
            <person name="Steindorff A."/>
            <person name="Ohm R."/>
            <person name="Martin F."/>
            <person name="Silar P."/>
            <person name="Natvig D."/>
            <person name="Lalanne C."/>
            <person name="Gautier V."/>
            <person name="Ament-Velasquez S.L."/>
            <person name="Kruys A."/>
            <person name="Hutchinson M.I."/>
            <person name="Powell A.J."/>
            <person name="Barry K."/>
            <person name="Miller A.N."/>
            <person name="Grigoriev I.V."/>
            <person name="Debuchy R."/>
            <person name="Gladieux P."/>
            <person name="Thoren M.H."/>
            <person name="Johannesson H."/>
        </authorList>
    </citation>
    <scope>NUCLEOTIDE SEQUENCE</scope>
    <source>
        <strain evidence="1">CBS 307.81</strain>
    </source>
</reference>
<proteinExistence type="predicted"/>
<protein>
    <submittedName>
        <fullName evidence="1">Uncharacterized protein</fullName>
    </submittedName>
</protein>
<dbReference type="EMBL" id="JAULSY010000127">
    <property type="protein sequence ID" value="KAK0663889.1"/>
    <property type="molecule type" value="Genomic_DNA"/>
</dbReference>
<evidence type="ECO:0000313" key="1">
    <source>
        <dbReference type="EMBL" id="KAK0663889.1"/>
    </source>
</evidence>
<comment type="caution">
    <text evidence="1">The sequence shown here is derived from an EMBL/GenBank/DDBJ whole genome shotgun (WGS) entry which is preliminary data.</text>
</comment>
<dbReference type="Proteomes" id="UP001174997">
    <property type="component" value="Unassembled WGS sequence"/>
</dbReference>
<keyword evidence="2" id="KW-1185">Reference proteome</keyword>
<evidence type="ECO:0000313" key="2">
    <source>
        <dbReference type="Proteomes" id="UP001174997"/>
    </source>
</evidence>
<name>A0AA40D885_9PEZI</name>